<feature type="transmembrane region" description="Helical" evidence="8">
    <location>
        <begin position="61"/>
        <end position="82"/>
    </location>
</feature>
<comment type="caution">
    <text evidence="9">The sequence shown here is derived from an EMBL/GenBank/DDBJ whole genome shotgun (WGS) entry which is preliminary data.</text>
</comment>
<dbReference type="PANTHER" id="PTHR11040:SF211">
    <property type="entry name" value="ZINC TRANSPORTER ZIP11"/>
    <property type="match status" value="1"/>
</dbReference>
<feature type="transmembrane region" description="Helical" evidence="8">
    <location>
        <begin position="6"/>
        <end position="25"/>
    </location>
</feature>
<comment type="subcellular location">
    <subcellularLocation>
        <location evidence="1">Cell membrane</location>
        <topology evidence="1">Multi-pass membrane protein</topology>
    </subcellularLocation>
</comment>
<sequence length="241" mass="24832">MGQAILWGAFAGSSILIGALAAIFFQIPKRAVGWIMSFGTGILIGAASFDLLEESLEGGGMTATSLGFLGGALLFTVSELIIASKGGHKRKRSEKNPENHSGISIFIGSIIDAIPESVIIGVSILQQGTVSVLMVIAVFISNFPEGLSSTSGLLKDGYSRRKVLLMWIIVVALATGSSMLGYSFLQEASPALTASIGAFAAGGIIAMVAATMMPEAFEEGGPIVGMITALGVLCSMILTQV</sequence>
<keyword evidence="5" id="KW-0862">Zinc</keyword>
<proteinExistence type="inferred from homology"/>
<evidence type="ECO:0000256" key="3">
    <source>
        <dbReference type="ARBA" id="ARBA00022475"/>
    </source>
</evidence>
<protein>
    <submittedName>
        <fullName evidence="9">ZIP family metal transporter</fullName>
    </submittedName>
</protein>
<evidence type="ECO:0000256" key="6">
    <source>
        <dbReference type="ARBA" id="ARBA00022989"/>
    </source>
</evidence>
<accession>A0A7X2S555</accession>
<feature type="transmembrane region" description="Helical" evidence="8">
    <location>
        <begin position="191"/>
        <end position="213"/>
    </location>
</feature>
<organism evidence="9 10">
    <name type="scientific">Metabacillus mangrovi</name>
    <dbReference type="NCBI Taxonomy" id="1491830"/>
    <lineage>
        <taxon>Bacteria</taxon>
        <taxon>Bacillati</taxon>
        <taxon>Bacillota</taxon>
        <taxon>Bacilli</taxon>
        <taxon>Bacillales</taxon>
        <taxon>Bacillaceae</taxon>
        <taxon>Metabacillus</taxon>
    </lineage>
</organism>
<dbReference type="AlphaFoldDB" id="A0A7X2S555"/>
<keyword evidence="10" id="KW-1185">Reference proteome</keyword>
<evidence type="ECO:0000256" key="8">
    <source>
        <dbReference type="SAM" id="Phobius"/>
    </source>
</evidence>
<feature type="transmembrane region" description="Helical" evidence="8">
    <location>
        <begin position="163"/>
        <end position="185"/>
    </location>
</feature>
<keyword evidence="6 8" id="KW-1133">Transmembrane helix</keyword>
<dbReference type="Pfam" id="PF02535">
    <property type="entry name" value="Zip"/>
    <property type="match status" value="1"/>
</dbReference>
<dbReference type="InterPro" id="IPR003689">
    <property type="entry name" value="ZIP"/>
</dbReference>
<evidence type="ECO:0000256" key="7">
    <source>
        <dbReference type="ARBA" id="ARBA00023136"/>
    </source>
</evidence>
<name>A0A7X2S555_9BACI</name>
<keyword evidence="4 8" id="KW-0812">Transmembrane</keyword>
<dbReference type="GO" id="GO:0005886">
    <property type="term" value="C:plasma membrane"/>
    <property type="evidence" value="ECO:0007669"/>
    <property type="project" value="UniProtKB-SubCell"/>
</dbReference>
<dbReference type="EMBL" id="WMIB01000009">
    <property type="protein sequence ID" value="MTH53913.1"/>
    <property type="molecule type" value="Genomic_DNA"/>
</dbReference>
<dbReference type="RefSeq" id="WP_155112433.1">
    <property type="nucleotide sequence ID" value="NZ_WMIB01000009.1"/>
</dbReference>
<dbReference type="GO" id="GO:0005385">
    <property type="term" value="F:zinc ion transmembrane transporter activity"/>
    <property type="evidence" value="ECO:0007669"/>
    <property type="project" value="TreeGrafter"/>
</dbReference>
<reference evidence="9 10" key="1">
    <citation type="journal article" date="2017" name="Int. J. Syst. Evol. Microbiol.">
        <title>Bacillus mangrovi sp. nov., isolated from a sediment sample from a mangrove forest.</title>
        <authorList>
            <person name="Gupta V."/>
            <person name="Singh P.K."/>
            <person name="Korpole S."/>
            <person name="Tanuku N.R.S."/>
            <person name="Pinnaka A.K."/>
        </authorList>
    </citation>
    <scope>NUCLEOTIDE SEQUENCE [LARGE SCALE GENOMIC DNA]</scope>
    <source>
        <strain evidence="9 10">KCTC 33872</strain>
    </source>
</reference>
<evidence type="ECO:0000313" key="10">
    <source>
        <dbReference type="Proteomes" id="UP000434639"/>
    </source>
</evidence>
<gene>
    <name evidence="9" type="ORF">GKZ89_10900</name>
</gene>
<comment type="similarity">
    <text evidence="2">Belongs to the ZIP transporter (TC 2.A.5) family.</text>
</comment>
<feature type="transmembrane region" description="Helical" evidence="8">
    <location>
        <begin position="220"/>
        <end position="238"/>
    </location>
</feature>
<dbReference type="Proteomes" id="UP000434639">
    <property type="component" value="Unassembled WGS sequence"/>
</dbReference>
<dbReference type="PANTHER" id="PTHR11040">
    <property type="entry name" value="ZINC/IRON TRANSPORTER"/>
    <property type="match status" value="1"/>
</dbReference>
<evidence type="ECO:0000313" key="9">
    <source>
        <dbReference type="EMBL" id="MTH53913.1"/>
    </source>
</evidence>
<feature type="transmembrane region" description="Helical" evidence="8">
    <location>
        <begin position="32"/>
        <end position="49"/>
    </location>
</feature>
<evidence type="ECO:0000256" key="5">
    <source>
        <dbReference type="ARBA" id="ARBA00022833"/>
    </source>
</evidence>
<dbReference type="OrthoDB" id="1145132at2"/>
<evidence type="ECO:0000256" key="4">
    <source>
        <dbReference type="ARBA" id="ARBA00022692"/>
    </source>
</evidence>
<evidence type="ECO:0000256" key="2">
    <source>
        <dbReference type="ARBA" id="ARBA00006939"/>
    </source>
</evidence>
<keyword evidence="3" id="KW-1003">Cell membrane</keyword>
<evidence type="ECO:0000256" key="1">
    <source>
        <dbReference type="ARBA" id="ARBA00004651"/>
    </source>
</evidence>
<keyword evidence="7 8" id="KW-0472">Membrane</keyword>